<comment type="caution">
    <text evidence="12">The sequence shown here is derived from an EMBL/GenBank/DDBJ whole genome shotgun (WGS) entry which is preliminary data.</text>
</comment>
<proteinExistence type="predicted"/>
<dbReference type="CDD" id="cd03254">
    <property type="entry name" value="ABCC_Glucan_exporter_like"/>
    <property type="match status" value="1"/>
</dbReference>
<evidence type="ECO:0000259" key="10">
    <source>
        <dbReference type="PROSITE" id="PS50893"/>
    </source>
</evidence>
<evidence type="ECO:0000256" key="8">
    <source>
        <dbReference type="ARBA" id="ARBA00023136"/>
    </source>
</evidence>
<evidence type="ECO:0000256" key="3">
    <source>
        <dbReference type="ARBA" id="ARBA00022475"/>
    </source>
</evidence>
<evidence type="ECO:0000313" key="12">
    <source>
        <dbReference type="EMBL" id="HIQ80425.1"/>
    </source>
</evidence>
<dbReference type="CDD" id="cd18547">
    <property type="entry name" value="ABC_6TM_Tm288_like"/>
    <property type="match status" value="1"/>
</dbReference>
<dbReference type="InterPro" id="IPR011527">
    <property type="entry name" value="ABC1_TM_dom"/>
</dbReference>
<comment type="subcellular location">
    <subcellularLocation>
        <location evidence="1">Cell membrane</location>
        <topology evidence="1">Multi-pass membrane protein</topology>
    </subcellularLocation>
</comment>
<dbReference type="SMART" id="SM00382">
    <property type="entry name" value="AAA"/>
    <property type="match status" value="1"/>
</dbReference>
<feature type="domain" description="ABC transmembrane type-1" evidence="11">
    <location>
        <begin position="22"/>
        <end position="306"/>
    </location>
</feature>
<dbReference type="PROSITE" id="PS50893">
    <property type="entry name" value="ABC_TRANSPORTER_2"/>
    <property type="match status" value="1"/>
</dbReference>
<feature type="domain" description="ABC transporter" evidence="10">
    <location>
        <begin position="340"/>
        <end position="574"/>
    </location>
</feature>
<evidence type="ECO:0000313" key="13">
    <source>
        <dbReference type="Proteomes" id="UP000886787"/>
    </source>
</evidence>
<evidence type="ECO:0000256" key="1">
    <source>
        <dbReference type="ARBA" id="ARBA00004651"/>
    </source>
</evidence>
<dbReference type="PROSITE" id="PS50929">
    <property type="entry name" value="ABC_TM1F"/>
    <property type="match status" value="1"/>
</dbReference>
<feature type="transmembrane region" description="Helical" evidence="9">
    <location>
        <begin position="165"/>
        <end position="186"/>
    </location>
</feature>
<feature type="transmembrane region" description="Helical" evidence="9">
    <location>
        <begin position="253"/>
        <end position="275"/>
    </location>
</feature>
<evidence type="ECO:0000256" key="9">
    <source>
        <dbReference type="SAM" id="Phobius"/>
    </source>
</evidence>
<keyword evidence="2" id="KW-0813">Transport</keyword>
<evidence type="ECO:0000256" key="5">
    <source>
        <dbReference type="ARBA" id="ARBA00022741"/>
    </source>
</evidence>
<evidence type="ECO:0000256" key="6">
    <source>
        <dbReference type="ARBA" id="ARBA00022840"/>
    </source>
</evidence>
<evidence type="ECO:0000259" key="11">
    <source>
        <dbReference type="PROSITE" id="PS50929"/>
    </source>
</evidence>
<dbReference type="GO" id="GO:0016887">
    <property type="term" value="F:ATP hydrolysis activity"/>
    <property type="evidence" value="ECO:0007669"/>
    <property type="project" value="InterPro"/>
</dbReference>
<keyword evidence="4 9" id="KW-0812">Transmembrane</keyword>
<accession>A0A9D0ZHF1</accession>
<dbReference type="FunFam" id="1.20.1560.10:FF:000011">
    <property type="entry name" value="Multidrug ABC transporter ATP-binding protein"/>
    <property type="match status" value="1"/>
</dbReference>
<keyword evidence="7 9" id="KW-1133">Transmembrane helix</keyword>
<keyword evidence="5" id="KW-0547">Nucleotide-binding</keyword>
<dbReference type="Pfam" id="PF00005">
    <property type="entry name" value="ABC_tran"/>
    <property type="match status" value="1"/>
</dbReference>
<keyword evidence="6 12" id="KW-0067">ATP-binding</keyword>
<evidence type="ECO:0000256" key="4">
    <source>
        <dbReference type="ARBA" id="ARBA00022692"/>
    </source>
</evidence>
<dbReference type="FunFam" id="3.40.50.300:FF:000287">
    <property type="entry name" value="Multidrug ABC transporter ATP-binding protein"/>
    <property type="match status" value="1"/>
</dbReference>
<dbReference type="Gene3D" id="3.40.50.300">
    <property type="entry name" value="P-loop containing nucleotide triphosphate hydrolases"/>
    <property type="match status" value="1"/>
</dbReference>
<dbReference type="SUPFAM" id="SSF90123">
    <property type="entry name" value="ABC transporter transmembrane region"/>
    <property type="match status" value="1"/>
</dbReference>
<dbReference type="PANTHER" id="PTHR43394:SF1">
    <property type="entry name" value="ATP-BINDING CASSETTE SUB-FAMILY B MEMBER 10, MITOCHONDRIAL"/>
    <property type="match status" value="1"/>
</dbReference>
<dbReference type="Pfam" id="PF00664">
    <property type="entry name" value="ABC_membrane"/>
    <property type="match status" value="1"/>
</dbReference>
<gene>
    <name evidence="12" type="ORF">IAD32_03980</name>
</gene>
<dbReference type="PANTHER" id="PTHR43394">
    <property type="entry name" value="ATP-DEPENDENT PERMEASE MDL1, MITOCHONDRIAL"/>
    <property type="match status" value="1"/>
</dbReference>
<protein>
    <submittedName>
        <fullName evidence="12">ABC transporter ATP-binding protein</fullName>
    </submittedName>
</protein>
<evidence type="ECO:0000256" key="7">
    <source>
        <dbReference type="ARBA" id="ARBA00022989"/>
    </source>
</evidence>
<dbReference type="Gene3D" id="1.20.1560.10">
    <property type="entry name" value="ABC transporter type 1, transmembrane domain"/>
    <property type="match status" value="1"/>
</dbReference>
<dbReference type="GO" id="GO:0005886">
    <property type="term" value="C:plasma membrane"/>
    <property type="evidence" value="ECO:0007669"/>
    <property type="project" value="UniProtKB-SubCell"/>
</dbReference>
<dbReference type="InterPro" id="IPR003439">
    <property type="entry name" value="ABC_transporter-like_ATP-bd"/>
</dbReference>
<name>A0A9D0ZHF1_9FIRM</name>
<organism evidence="12 13">
    <name type="scientific">Candidatus Scatavimonas merdigallinarum</name>
    <dbReference type="NCBI Taxonomy" id="2840914"/>
    <lineage>
        <taxon>Bacteria</taxon>
        <taxon>Bacillati</taxon>
        <taxon>Bacillota</taxon>
        <taxon>Clostridia</taxon>
        <taxon>Eubacteriales</taxon>
        <taxon>Oscillospiraceae</taxon>
        <taxon>Oscillospiraceae incertae sedis</taxon>
        <taxon>Candidatus Scatavimonas</taxon>
    </lineage>
</organism>
<keyword evidence="8 9" id="KW-0472">Membrane</keyword>
<dbReference type="EMBL" id="DVFW01000021">
    <property type="protein sequence ID" value="HIQ80425.1"/>
    <property type="molecule type" value="Genomic_DNA"/>
</dbReference>
<reference evidence="12" key="1">
    <citation type="submission" date="2020-10" db="EMBL/GenBank/DDBJ databases">
        <authorList>
            <person name="Gilroy R."/>
        </authorList>
    </citation>
    <scope>NUCLEOTIDE SEQUENCE</scope>
    <source>
        <strain evidence="12">ChiSjej1B19-3389</strain>
    </source>
</reference>
<dbReference type="InterPro" id="IPR039421">
    <property type="entry name" value="Type_1_exporter"/>
</dbReference>
<dbReference type="PROSITE" id="PS00211">
    <property type="entry name" value="ABC_TRANSPORTER_1"/>
    <property type="match status" value="1"/>
</dbReference>
<dbReference type="GO" id="GO:0005524">
    <property type="term" value="F:ATP binding"/>
    <property type="evidence" value="ECO:0007669"/>
    <property type="project" value="UniProtKB-KW"/>
</dbReference>
<feature type="transmembrane region" description="Helical" evidence="9">
    <location>
        <begin position="20"/>
        <end position="43"/>
    </location>
</feature>
<feature type="transmembrane region" description="Helical" evidence="9">
    <location>
        <begin position="142"/>
        <end position="159"/>
    </location>
</feature>
<dbReference type="AlphaFoldDB" id="A0A9D0ZHF1"/>
<evidence type="ECO:0000256" key="2">
    <source>
        <dbReference type="ARBA" id="ARBA00022448"/>
    </source>
</evidence>
<dbReference type="InterPro" id="IPR017871">
    <property type="entry name" value="ABC_transporter-like_CS"/>
</dbReference>
<keyword evidence="3" id="KW-1003">Cell membrane</keyword>
<dbReference type="GO" id="GO:0015421">
    <property type="term" value="F:ABC-type oligopeptide transporter activity"/>
    <property type="evidence" value="ECO:0007669"/>
    <property type="project" value="TreeGrafter"/>
</dbReference>
<dbReference type="InterPro" id="IPR036640">
    <property type="entry name" value="ABC1_TM_sf"/>
</dbReference>
<dbReference type="InterPro" id="IPR003593">
    <property type="entry name" value="AAA+_ATPase"/>
</dbReference>
<dbReference type="SUPFAM" id="SSF52540">
    <property type="entry name" value="P-loop containing nucleoside triphosphate hydrolases"/>
    <property type="match status" value="1"/>
</dbReference>
<reference evidence="12" key="2">
    <citation type="journal article" date="2021" name="PeerJ">
        <title>Extensive microbial diversity within the chicken gut microbiome revealed by metagenomics and culture.</title>
        <authorList>
            <person name="Gilroy R."/>
            <person name="Ravi A."/>
            <person name="Getino M."/>
            <person name="Pursley I."/>
            <person name="Horton D.L."/>
            <person name="Alikhan N.F."/>
            <person name="Baker D."/>
            <person name="Gharbi K."/>
            <person name="Hall N."/>
            <person name="Watson M."/>
            <person name="Adriaenssens E.M."/>
            <person name="Foster-Nyarko E."/>
            <person name="Jarju S."/>
            <person name="Secka A."/>
            <person name="Antonio M."/>
            <person name="Oren A."/>
            <person name="Chaudhuri R.R."/>
            <person name="La Ragione R."/>
            <person name="Hildebrand F."/>
            <person name="Pallen M.J."/>
        </authorList>
    </citation>
    <scope>NUCLEOTIDE SEQUENCE</scope>
    <source>
        <strain evidence="12">ChiSjej1B19-3389</strain>
    </source>
</reference>
<sequence>MKTKKTVVRILSYTKPYRRYLLGALLCAAASVCLTLLGPVLVGDAIDFIIVKGQVDFANVAKILLVLLVTIGGVALFQWLMALCTNAVSYYTVRDMRRQAFKKLHDVPLKYIDTTMHGDLISRLVNDIDAVGDGLLQGITQLFSGLVTIIGTVVFMLAINVQIALVVVLITPLSLFVAAFIARLSAKMFKEQQQTQGEISGYIEEVIGNQKIVKAFLREEKSAEIFEEINQRLYVCGKKAQFASSLANPSTRFVNGIVYAAVGVIGAVSAVSGLLTVGQISCFLTYANQYTKPFNEVTGVIAQLQTAVAGAKRVFALLDEPDQSPDKVSAHALYSCKGKIDIDNISFSYTPQQKLIEHFYLHVKPGQRVAIVGPTGCGKTTLINLLMRFYDVNSGKICIDGVDIRQITRESLRSQYGMVLQESWLYHATVRENIAYGRPDAKQEEIEAAAKAAYAHGFIGQLENGYDTIVTEQGANLSQGQRQLLCIARVMLCNPPMLILDEATSSIDTLTEQRVQRAFQKMMQGRTSFIVAHRLSTIQEADVILVMHNGNIVEQGTHTSLLQKDGFYSRLYNSQFAPAK</sequence>
<feature type="transmembrane region" description="Helical" evidence="9">
    <location>
        <begin position="63"/>
        <end position="93"/>
    </location>
</feature>
<dbReference type="Proteomes" id="UP000886787">
    <property type="component" value="Unassembled WGS sequence"/>
</dbReference>
<dbReference type="InterPro" id="IPR027417">
    <property type="entry name" value="P-loop_NTPase"/>
</dbReference>